<dbReference type="Pfam" id="PF06372">
    <property type="entry name" value="Gemin6"/>
    <property type="match status" value="1"/>
</dbReference>
<dbReference type="InterPro" id="IPR046857">
    <property type="entry name" value="Gemin6_Sm-like_dom"/>
</dbReference>
<reference evidence="2" key="1">
    <citation type="submission" date="2020-07" db="EMBL/GenBank/DDBJ databases">
        <title>The High-quality genome of the commercially important snow crab, Chionoecetes opilio.</title>
        <authorList>
            <person name="Jeong J.-H."/>
            <person name="Ryu S."/>
        </authorList>
    </citation>
    <scope>NUCLEOTIDE SEQUENCE</scope>
    <source>
        <strain evidence="2">MADBK_172401_WGS</strain>
        <tissue evidence="2">Digestive gland</tissue>
    </source>
</reference>
<dbReference type="EMBL" id="JACEEZ010007492">
    <property type="protein sequence ID" value="KAG0724018.1"/>
    <property type="molecule type" value="Genomic_DNA"/>
</dbReference>
<dbReference type="GO" id="GO:0000387">
    <property type="term" value="P:spliceosomal snRNP assembly"/>
    <property type="evidence" value="ECO:0007669"/>
    <property type="project" value="TreeGrafter"/>
</dbReference>
<dbReference type="Proteomes" id="UP000770661">
    <property type="component" value="Unassembled WGS sequence"/>
</dbReference>
<dbReference type="GO" id="GO:0032797">
    <property type="term" value="C:SMN complex"/>
    <property type="evidence" value="ECO:0007669"/>
    <property type="project" value="TreeGrafter"/>
</dbReference>
<dbReference type="PANTHER" id="PTHR14710:SF2">
    <property type="entry name" value="GEM-ASSOCIATED PROTEIN 6"/>
    <property type="match status" value="1"/>
</dbReference>
<dbReference type="AlphaFoldDB" id="A0A8J4YCC8"/>
<sequence length="171" mass="19176">MDDKGHTHRIFTNDPLHQHSLLHRRVTATTSDLKQHTGWVYTIDPVSESIVLVNFIGEAKEVTIVWGYNITSVTPLEDTPPPGLADAVDSIFRKKLVHYSSQEITARRESLCVWLAENRVPYTVNEDMSIQVLQVAVIRSPYDAGGVECHNEVVLEKVMRLVQQTPGTTSA</sequence>
<gene>
    <name evidence="2" type="primary">GEMIN6</name>
    <name evidence="2" type="ORF">GWK47_005308</name>
</gene>
<dbReference type="GO" id="GO:0005634">
    <property type="term" value="C:nucleus"/>
    <property type="evidence" value="ECO:0007669"/>
    <property type="project" value="InterPro"/>
</dbReference>
<evidence type="ECO:0000313" key="3">
    <source>
        <dbReference type="Proteomes" id="UP000770661"/>
    </source>
</evidence>
<feature type="domain" description="AD" evidence="1">
    <location>
        <begin position="86"/>
        <end position="170"/>
    </location>
</feature>
<dbReference type="InterPro" id="IPR047574">
    <property type="entry name" value="AD"/>
</dbReference>
<dbReference type="Gene3D" id="2.30.30.100">
    <property type="match status" value="1"/>
</dbReference>
<dbReference type="InterPro" id="IPR046856">
    <property type="entry name" value="Gemin6_C"/>
</dbReference>
<organism evidence="2 3">
    <name type="scientific">Chionoecetes opilio</name>
    <name type="common">Atlantic snow crab</name>
    <name type="synonym">Cancer opilio</name>
    <dbReference type="NCBI Taxonomy" id="41210"/>
    <lineage>
        <taxon>Eukaryota</taxon>
        <taxon>Metazoa</taxon>
        <taxon>Ecdysozoa</taxon>
        <taxon>Arthropoda</taxon>
        <taxon>Crustacea</taxon>
        <taxon>Multicrustacea</taxon>
        <taxon>Malacostraca</taxon>
        <taxon>Eumalacostraca</taxon>
        <taxon>Eucarida</taxon>
        <taxon>Decapoda</taxon>
        <taxon>Pleocyemata</taxon>
        <taxon>Brachyura</taxon>
        <taxon>Eubrachyura</taxon>
        <taxon>Majoidea</taxon>
        <taxon>Majidae</taxon>
        <taxon>Chionoecetes</taxon>
    </lineage>
</organism>
<dbReference type="Pfam" id="PF20417">
    <property type="entry name" value="Gemin6_C"/>
    <property type="match status" value="1"/>
</dbReference>
<dbReference type="InterPro" id="IPR009422">
    <property type="entry name" value="Gemin6"/>
</dbReference>
<comment type="caution">
    <text evidence="2">The sequence shown here is derived from an EMBL/GenBank/DDBJ whole genome shotgun (WGS) entry which is preliminary data.</text>
</comment>
<keyword evidence="3" id="KW-1185">Reference proteome</keyword>
<evidence type="ECO:0000259" key="1">
    <source>
        <dbReference type="PROSITE" id="PS52001"/>
    </source>
</evidence>
<dbReference type="PANTHER" id="PTHR14710">
    <property type="entry name" value="GEM-ASSOCIATED PROTEIN 6"/>
    <property type="match status" value="1"/>
</dbReference>
<proteinExistence type="predicted"/>
<dbReference type="OrthoDB" id="77463at2759"/>
<name>A0A8J4YCC8_CHIOP</name>
<evidence type="ECO:0000313" key="2">
    <source>
        <dbReference type="EMBL" id="KAG0724018.1"/>
    </source>
</evidence>
<protein>
    <submittedName>
        <fullName evidence="2">Gem-associated protein 6</fullName>
    </submittedName>
</protein>
<dbReference type="GO" id="GO:0000245">
    <property type="term" value="P:spliceosomal complex assembly"/>
    <property type="evidence" value="ECO:0007669"/>
    <property type="project" value="InterPro"/>
</dbReference>
<accession>A0A8J4YCC8</accession>
<dbReference type="PROSITE" id="PS52001">
    <property type="entry name" value="AD"/>
    <property type="match status" value="1"/>
</dbReference>